<gene>
    <name evidence="2" type="ORF">A6K76_09770</name>
</gene>
<reference evidence="2 3" key="1">
    <citation type="submission" date="2016-07" db="EMBL/GenBank/DDBJ databases">
        <title>Caryophanon latum genome sequencing.</title>
        <authorList>
            <person name="Verma A."/>
            <person name="Pal Y."/>
            <person name="Krishnamurthi S."/>
        </authorList>
    </citation>
    <scope>NUCLEOTIDE SEQUENCE [LARGE SCALE GENOMIC DNA]</scope>
    <source>
        <strain evidence="2 3">DSM 14151</strain>
    </source>
</reference>
<evidence type="ECO:0000313" key="3">
    <source>
        <dbReference type="Proteomes" id="UP000093482"/>
    </source>
</evidence>
<evidence type="ECO:0000313" key="2">
    <source>
        <dbReference type="EMBL" id="OCS91023.1"/>
    </source>
</evidence>
<accession>A0A1C0YV35</accession>
<dbReference type="EMBL" id="MATO01000031">
    <property type="protein sequence ID" value="OCS91023.1"/>
    <property type="molecule type" value="Genomic_DNA"/>
</dbReference>
<comment type="caution">
    <text evidence="2">The sequence shown here is derived from an EMBL/GenBank/DDBJ whole genome shotgun (WGS) entry which is preliminary data.</text>
</comment>
<feature type="domain" description="CRISPR system ring nuclease SSO1393-like" evidence="1">
    <location>
        <begin position="65"/>
        <end position="196"/>
    </location>
</feature>
<keyword evidence="3" id="KW-1185">Reference proteome</keyword>
<dbReference type="Pfam" id="PF09651">
    <property type="entry name" value="Cas_APE2256"/>
    <property type="match status" value="1"/>
</dbReference>
<evidence type="ECO:0000259" key="1">
    <source>
        <dbReference type="Pfam" id="PF09651"/>
    </source>
</evidence>
<dbReference type="RefSeq" id="WP_066463656.1">
    <property type="nucleotide sequence ID" value="NZ_MATO01000031.1"/>
</dbReference>
<dbReference type="InterPro" id="IPR013442">
    <property type="entry name" value="SSO1393-like"/>
</dbReference>
<protein>
    <recommendedName>
        <fullName evidence="1">CRISPR system ring nuclease SSO1393-like domain-containing protein</fullName>
    </recommendedName>
</protein>
<dbReference type="OrthoDB" id="2973119at2"/>
<sequence length="383" mass="44155">MYNRVVMTCGISLLSPANVFNHATAQKLTSSFNEVYCDEQSQQQQITQYVEYVRQHLHHIEDSEKVSAEYSLISALLKRKKLHNSAHITLIATNTIGGVACSAALCEIINKKFGMTVKRQIVQMTVSNQQQFQEQQAKYMHVLANALSEGEPRSTCFAPLGGYKVMTSLGYIVGSFLHYPTTYLHEEQQFLIEVPPVPLDIDEAFVKGNMDLLRRCQREFIPFEELTAQEQALVEQHTAIFTIDEEHVTLTVFGAFLFEREKYKQIFQTHYYLSEQVRNEMAKNKAFVEQELERLVMNLKLRAGAYESHEREIKGLKSKPVYKLAKAAYGQSVFRLTYLYDEEKDELQANYLWLDHDLYERDIAKGVGLMKEEKNMQQYVIGG</sequence>
<dbReference type="Proteomes" id="UP000093482">
    <property type="component" value="Unassembled WGS sequence"/>
</dbReference>
<organism evidence="2 3">
    <name type="scientific">Caryophanon latum</name>
    <dbReference type="NCBI Taxonomy" id="33977"/>
    <lineage>
        <taxon>Bacteria</taxon>
        <taxon>Bacillati</taxon>
        <taxon>Bacillota</taxon>
        <taxon>Bacilli</taxon>
        <taxon>Bacillales</taxon>
        <taxon>Caryophanaceae</taxon>
        <taxon>Caryophanon</taxon>
    </lineage>
</organism>
<dbReference type="AlphaFoldDB" id="A0A1C0YV35"/>
<proteinExistence type="predicted"/>
<dbReference type="Gene3D" id="3.40.50.10770">
    <property type="entry name" value="Hypothetical protein VC1899 like domain (Restriction endonuclease-like)"/>
    <property type="match status" value="1"/>
</dbReference>
<name>A0A1C0YV35_9BACL</name>